<accession>A0A9P6LU99</accession>
<sequence>RQTGQVDTGFSNYKIEWNWKELLGKKPRHWSAEEGEEYYDPYNALSTHGSLIDSDEDDGRVLESASDSEEEEEEARSRRGKAGGEGSSGSGSGSSAAAGGFAAGEDSEFTRESGFVIRGGKIARRRSSMALDRREL</sequence>
<gene>
    <name evidence="2" type="ORF">BGZ70_004707</name>
</gene>
<keyword evidence="3" id="KW-1185">Reference proteome</keyword>
<evidence type="ECO:0000313" key="2">
    <source>
        <dbReference type="EMBL" id="KAF9944383.1"/>
    </source>
</evidence>
<feature type="compositionally biased region" description="Gly residues" evidence="1">
    <location>
        <begin position="83"/>
        <end position="92"/>
    </location>
</feature>
<feature type="compositionally biased region" description="Low complexity" evidence="1">
    <location>
        <begin position="93"/>
        <end position="104"/>
    </location>
</feature>
<evidence type="ECO:0000313" key="3">
    <source>
        <dbReference type="Proteomes" id="UP000738359"/>
    </source>
</evidence>
<protein>
    <submittedName>
        <fullName evidence="2">Uncharacterized protein</fullName>
    </submittedName>
</protein>
<evidence type="ECO:0000256" key="1">
    <source>
        <dbReference type="SAM" id="MobiDB-lite"/>
    </source>
</evidence>
<proteinExistence type="predicted"/>
<dbReference type="EMBL" id="JAAAHY010002481">
    <property type="protein sequence ID" value="KAF9944383.1"/>
    <property type="molecule type" value="Genomic_DNA"/>
</dbReference>
<feature type="region of interest" description="Disordered" evidence="1">
    <location>
        <begin position="44"/>
        <end position="114"/>
    </location>
</feature>
<organism evidence="2 3">
    <name type="scientific">Mortierella alpina</name>
    <name type="common">Oleaginous fungus</name>
    <name type="synonym">Mortierella renispora</name>
    <dbReference type="NCBI Taxonomy" id="64518"/>
    <lineage>
        <taxon>Eukaryota</taxon>
        <taxon>Fungi</taxon>
        <taxon>Fungi incertae sedis</taxon>
        <taxon>Mucoromycota</taxon>
        <taxon>Mortierellomycotina</taxon>
        <taxon>Mortierellomycetes</taxon>
        <taxon>Mortierellales</taxon>
        <taxon>Mortierellaceae</taxon>
        <taxon>Mortierella</taxon>
    </lineage>
</organism>
<feature type="non-terminal residue" evidence="2">
    <location>
        <position position="1"/>
    </location>
</feature>
<dbReference type="OrthoDB" id="2014201at2759"/>
<dbReference type="AlphaFoldDB" id="A0A9P6LU99"/>
<name>A0A9P6LU99_MORAP</name>
<reference evidence="2" key="1">
    <citation type="journal article" date="2020" name="Fungal Divers.">
        <title>Resolving the Mortierellaceae phylogeny through synthesis of multi-gene phylogenetics and phylogenomics.</title>
        <authorList>
            <person name="Vandepol N."/>
            <person name="Liber J."/>
            <person name="Desiro A."/>
            <person name="Na H."/>
            <person name="Kennedy M."/>
            <person name="Barry K."/>
            <person name="Grigoriev I.V."/>
            <person name="Miller A.N."/>
            <person name="O'Donnell K."/>
            <person name="Stajich J.E."/>
            <person name="Bonito G."/>
        </authorList>
    </citation>
    <scope>NUCLEOTIDE SEQUENCE</scope>
    <source>
        <strain evidence="2">CK1249</strain>
    </source>
</reference>
<dbReference type="Proteomes" id="UP000738359">
    <property type="component" value="Unassembled WGS sequence"/>
</dbReference>
<comment type="caution">
    <text evidence="2">The sequence shown here is derived from an EMBL/GenBank/DDBJ whole genome shotgun (WGS) entry which is preliminary data.</text>
</comment>